<feature type="binding site" evidence="2">
    <location>
        <position position="116"/>
    </location>
    <ligand>
        <name>substrate</name>
    </ligand>
</feature>
<dbReference type="STRING" id="56730.IE4872_CH02555"/>
<accession>A0A1L5NJX0</accession>
<evidence type="ECO:0000313" key="6">
    <source>
        <dbReference type="Proteomes" id="UP000184749"/>
    </source>
</evidence>
<protein>
    <submittedName>
        <fullName evidence="5">Aldo/keto reductase protein</fullName>
    </submittedName>
</protein>
<dbReference type="InterPro" id="IPR020471">
    <property type="entry name" value="AKR"/>
</dbReference>
<evidence type="ECO:0000256" key="2">
    <source>
        <dbReference type="PIRSR" id="PIRSR000097-2"/>
    </source>
</evidence>
<sequence length="282" mass="30951">MQDDPIPAITFPNGIEVPALGQGTWNMGERASEAEREIASLKAGIELGMTLIDTAEMYGEGDSERIVGRAIKGRRDGLFIVTKVYPWNASRRGTIEACERSLSRLGIDQIDLYLLHWRGEHPLADTVEAFEDLKDAGKIGAWGVSNFDIGDIEELLAVPGGRHVAANQVLYNLARRGIEYDLLPWCQEHGVPVMAYSPIEQGRILHNPELIRIAKANQATPAQIALAFLLERDGVIAIPKTSNADRAAENRDCVSLDISDEDWAALDAAFPPPTRKSALEML</sequence>
<feature type="site" description="Lowers pKa of active site Tyr" evidence="3">
    <location>
        <position position="83"/>
    </location>
</feature>
<dbReference type="PANTHER" id="PTHR43638:SF3">
    <property type="entry name" value="ALDEHYDE REDUCTASE"/>
    <property type="match status" value="1"/>
</dbReference>
<evidence type="ECO:0000313" key="5">
    <source>
        <dbReference type="EMBL" id="APO68164.1"/>
    </source>
</evidence>
<dbReference type="AlphaFoldDB" id="A0A1L5NJX0"/>
<name>A0A1L5NJX0_9HYPH</name>
<dbReference type="GO" id="GO:0016491">
    <property type="term" value="F:oxidoreductase activity"/>
    <property type="evidence" value="ECO:0007669"/>
    <property type="project" value="InterPro"/>
</dbReference>
<dbReference type="Pfam" id="PF00248">
    <property type="entry name" value="Aldo_ket_red"/>
    <property type="match status" value="1"/>
</dbReference>
<dbReference type="OrthoDB" id="9772407at2"/>
<dbReference type="Proteomes" id="UP000184749">
    <property type="component" value="Chromosome"/>
</dbReference>
<reference evidence="5 6" key="1">
    <citation type="submission" date="2016-09" db="EMBL/GenBank/DDBJ databases">
        <title>The complete genome sequences of Rhizobium gallicum, symbiovars gallicum and phaseoli, symbionts associated to common bean (Phaseolus vulgaris).</title>
        <authorList>
            <person name="Bustos P."/>
            <person name="Santamaria R.I."/>
            <person name="Perez-Carrascal O.M."/>
            <person name="Juarez S."/>
            <person name="Lozano L."/>
            <person name="Martinez-Flores I."/>
            <person name="Martinez-Romero E."/>
            <person name="Cevallos M."/>
            <person name="Romero D."/>
            <person name="Davila G."/>
            <person name="Gonzalez V."/>
        </authorList>
    </citation>
    <scope>NUCLEOTIDE SEQUENCE [LARGE SCALE GENOMIC DNA]</scope>
    <source>
        <strain evidence="5 6">IE4872</strain>
    </source>
</reference>
<dbReference type="SUPFAM" id="SSF51430">
    <property type="entry name" value="NAD(P)-linked oxidoreductase"/>
    <property type="match status" value="1"/>
</dbReference>
<dbReference type="InterPro" id="IPR023210">
    <property type="entry name" value="NADP_OxRdtase_dom"/>
</dbReference>
<dbReference type="Gene3D" id="3.20.20.100">
    <property type="entry name" value="NADP-dependent oxidoreductase domain"/>
    <property type="match status" value="1"/>
</dbReference>
<dbReference type="PIRSF" id="PIRSF000097">
    <property type="entry name" value="AKR"/>
    <property type="match status" value="1"/>
</dbReference>
<dbReference type="RefSeq" id="WP_074070314.1">
    <property type="nucleotide sequence ID" value="NZ_CP017101.1"/>
</dbReference>
<feature type="active site" description="Proton donor" evidence="1">
    <location>
        <position position="58"/>
    </location>
</feature>
<proteinExistence type="predicted"/>
<evidence type="ECO:0000256" key="1">
    <source>
        <dbReference type="PIRSR" id="PIRSR000097-1"/>
    </source>
</evidence>
<evidence type="ECO:0000256" key="3">
    <source>
        <dbReference type="PIRSR" id="PIRSR000097-3"/>
    </source>
</evidence>
<feature type="domain" description="NADP-dependent oxidoreductase" evidence="4">
    <location>
        <begin position="20"/>
        <end position="268"/>
    </location>
</feature>
<dbReference type="EMBL" id="CP017101">
    <property type="protein sequence ID" value="APO68164.1"/>
    <property type="molecule type" value="Genomic_DNA"/>
</dbReference>
<dbReference type="CDD" id="cd19138">
    <property type="entry name" value="AKR_YeaE"/>
    <property type="match status" value="1"/>
</dbReference>
<dbReference type="PRINTS" id="PR00069">
    <property type="entry name" value="ALDKETRDTASE"/>
</dbReference>
<gene>
    <name evidence="5" type="ORF">IE4872_CH02555</name>
</gene>
<dbReference type="PANTHER" id="PTHR43638">
    <property type="entry name" value="OXIDOREDUCTASE, ALDO/KETO REDUCTASE FAMILY PROTEIN"/>
    <property type="match status" value="1"/>
</dbReference>
<organism evidence="5 6">
    <name type="scientific">Rhizobium gallicum</name>
    <dbReference type="NCBI Taxonomy" id="56730"/>
    <lineage>
        <taxon>Bacteria</taxon>
        <taxon>Pseudomonadati</taxon>
        <taxon>Pseudomonadota</taxon>
        <taxon>Alphaproteobacteria</taxon>
        <taxon>Hyphomicrobiales</taxon>
        <taxon>Rhizobiaceae</taxon>
        <taxon>Rhizobium/Agrobacterium group</taxon>
        <taxon>Rhizobium</taxon>
    </lineage>
</organism>
<evidence type="ECO:0000259" key="4">
    <source>
        <dbReference type="Pfam" id="PF00248"/>
    </source>
</evidence>
<dbReference type="InterPro" id="IPR036812">
    <property type="entry name" value="NAD(P)_OxRdtase_dom_sf"/>
</dbReference>